<keyword evidence="2" id="KW-1185">Reference proteome</keyword>
<dbReference type="RefSeq" id="XP_031765266.1">
    <property type="nucleotide sequence ID" value="XM_031909406.2"/>
</dbReference>
<accession>A0A6J3BZA8</accession>
<evidence type="ECO:0000313" key="3">
    <source>
        <dbReference type="RefSeq" id="XP_031765266.1"/>
    </source>
</evidence>
<evidence type="ECO:0000313" key="2">
    <source>
        <dbReference type="Proteomes" id="UP001652740"/>
    </source>
</evidence>
<keyword evidence="1" id="KW-0472">Membrane</keyword>
<sequence length="126" mass="14379">MQYQIIFCSILIGVVNGLLKFEPTKYLARHKRDVVGALDIHTNHVQPIHADVKTEKDDNTKVIPPIDVQHIDRSLQKSLPITDTIDLVRSISRVTTLFVLLTSAIIEFFPLIQQLFLTIYSYVYTG</sequence>
<keyword evidence="1" id="KW-1133">Transmembrane helix</keyword>
<keyword evidence="1" id="KW-0812">Transmembrane</keyword>
<gene>
    <name evidence="3" type="primary">LOC116412977</name>
</gene>
<organism evidence="2 3">
    <name type="scientific">Galleria mellonella</name>
    <name type="common">Greater wax moth</name>
    <dbReference type="NCBI Taxonomy" id="7137"/>
    <lineage>
        <taxon>Eukaryota</taxon>
        <taxon>Metazoa</taxon>
        <taxon>Ecdysozoa</taxon>
        <taxon>Arthropoda</taxon>
        <taxon>Hexapoda</taxon>
        <taxon>Insecta</taxon>
        <taxon>Pterygota</taxon>
        <taxon>Neoptera</taxon>
        <taxon>Endopterygota</taxon>
        <taxon>Lepidoptera</taxon>
        <taxon>Glossata</taxon>
        <taxon>Ditrysia</taxon>
        <taxon>Pyraloidea</taxon>
        <taxon>Pyralidae</taxon>
        <taxon>Galleriinae</taxon>
        <taxon>Galleria</taxon>
    </lineage>
</organism>
<dbReference type="GeneID" id="116412977"/>
<dbReference type="AlphaFoldDB" id="A0A6J3BZA8"/>
<protein>
    <submittedName>
        <fullName evidence="3">Uncharacterized protein LOC116412977 isoform X2</fullName>
    </submittedName>
</protein>
<dbReference type="OrthoDB" id="7461730at2759"/>
<feature type="transmembrane region" description="Helical" evidence="1">
    <location>
        <begin position="97"/>
        <end position="123"/>
    </location>
</feature>
<name>A0A6J3BZA8_GALME</name>
<proteinExistence type="predicted"/>
<reference evidence="3" key="1">
    <citation type="submission" date="2025-08" db="UniProtKB">
        <authorList>
            <consortium name="RefSeq"/>
        </authorList>
    </citation>
    <scope>IDENTIFICATION</scope>
    <source>
        <tissue evidence="3">Whole larvae</tissue>
    </source>
</reference>
<evidence type="ECO:0000256" key="1">
    <source>
        <dbReference type="SAM" id="Phobius"/>
    </source>
</evidence>
<dbReference type="Proteomes" id="UP001652740">
    <property type="component" value="Unplaced"/>
</dbReference>